<protein>
    <submittedName>
        <fullName evidence="1">Uncharacterized protein</fullName>
    </submittedName>
</protein>
<feature type="non-terminal residue" evidence="1">
    <location>
        <position position="1"/>
    </location>
</feature>
<evidence type="ECO:0000313" key="1">
    <source>
        <dbReference type="EMBL" id="KAI4816638.1"/>
    </source>
</evidence>
<dbReference type="EMBL" id="CM043796">
    <property type="protein sequence ID" value="KAI4816638.1"/>
    <property type="molecule type" value="Genomic_DNA"/>
</dbReference>
<proteinExistence type="predicted"/>
<dbReference type="Proteomes" id="UP001057452">
    <property type="component" value="Chromosome 12"/>
</dbReference>
<comment type="caution">
    <text evidence="1">The sequence shown here is derived from an EMBL/GenBank/DDBJ whole genome shotgun (WGS) entry which is preliminary data.</text>
</comment>
<gene>
    <name evidence="1" type="ORF">KUCAC02_008954</name>
</gene>
<evidence type="ECO:0000313" key="2">
    <source>
        <dbReference type="Proteomes" id="UP001057452"/>
    </source>
</evidence>
<name>A0ACB9WSY7_CHAAC</name>
<accession>A0ACB9WSY7</accession>
<keyword evidence="2" id="KW-1185">Reference proteome</keyword>
<sequence length="1692" mass="184845">ASTTDLSGGYDSGGSSLRKSPDQYSSRGSMDSLDPPQSAHLNPGAQNHHTNSGPHPAYSSCHQLSSARSSNSMDHLHSKRDSAYSSFSTSSSIPEYLASTPSFSPERSYSLETVLQRERRGGEMQQADVCYAQTVYDVQRGHEHQLSSTSTALLSNRDSRGEGEARPGHSREQQGGVSSRCSYENLKGAPAPPMRSDSYAAIRNHERPNSWSSLDHARSLRSLQKGSWHHSSGPVASSAAKCSYGAEGQLHTVIEKSPESSPTIKPRQGGGFPSPPSCPGPTSGHAGPGPQLFVPTGIDHVPQHQPLNAKIPSPIQGPGSLGGSPAPTQQQQGIEGREEGTTEGREERRISATANGHQNNPSSLLYSYPPSSTAPCTLPRPPAQQADRPHQEESYSELYRPCMKTARDPSEEHTTRQGPHGQSFQGSQVQTSKRPHSLVFQEENQDFNIPHIQSAAGHGAPSSEEWRDPCIPVQSRGDRRRSMDQTSTLSEPVTSPRLAQGQVLPTPHPSDLSDWDREQDKDREHPLTRLEVALAEVQRGSSPNSVISAASHRRMTEKGRNSPCGPDDLRNMLERSNSRTKAHRTLSYRGGSCEHPKYRTPADPSSALQRSRSTFQLVQSREVDSSKEFPCTQDIRDILGPVGDTSFNRSYRDSLKDAQSKNHSLEKKGPKTKPKPQGVVMAPQLLPLVTSLHTPKERHVVSPETRGPSPPALPNVPPVGPPGLTRICGRKRLNLDQKKRSYSEPENMNEVGVSDAETAALYRRGGDTSVAERRRMFELETNGVGGGPLQNATSRPDLRQLQHDALADYMERKRSVRRDKGGQRSGLRPRSAYLQPANSSHAASSCQSDTRSLSPTSSLLSLQDSVADRSFSSCSALPPGEDLWSLQSNLFYPGRVTTPRPASHSSTGAPSDSLPELQHGLLQDGLLQDGLLQDGLLQDGLLQDGLLQDVPPEAGLRRQTSSSRDLQQSTSEHPLHLDLSQQLNGALQRAGSARGSGRSASTEDLLGRSEERQMTPQHCRSRSSPTAQRRHQDPAGDGRMSGVCYPEPGRPSLAEDRPAVVPFFSLRGSRNSLNSVQPAGPSQDPGSSHTPVTCRERQRLSERQRASSTSTLAASVGLPSPLSPPGALDSGSAEWHASERLSQANLDAITFPGTPSNTTLVTDGQTRHSFSDCRGLEDTAGDMCRERASSLDMIAVSPVMPTHLPHVQLASPPNRKDSGTTPSSPPPSYHPSIPQHLSSLRISESSLFSCSDQPQPVESTPGRPLDDFDEVFLQNPDPPSPHIKETSLLEDFPPPPLELEEEAGHQTVGSPSMEFLNNSLPSPPLSPSSSSTPLSEPILLPTLTPQPSTFTTSTQPLESLSLEYQHLPRREKTWDELRVEALARQLVLQDSSLAPLLDTWGGKSTVELMEETFPNSRLVANSLWQGSGRLEDRIQDGVCDPAQSAAAAPGKETDLDQHEKDLNTKKLELCEALRGSVAALRQEKEALSEEQREHQELGAGVETLLQGHLRPNERDKYSMFIGDLERMVNLLLSLCSRLSRIHRALLALEREEQTQEDRAGERDCLHHKRSLLLAQTEDARELKDNLDRRQRVVHTIVSSYLTEPQLQVYQRFVSTKPCLLIRQRHLDELIRQGEEQLTRLAESLPQELAEARGWSRGCLFSSSIIAHWSSAYQPAVIPGPAHLARSTTVTSL</sequence>
<organism evidence="1 2">
    <name type="scientific">Chaenocephalus aceratus</name>
    <name type="common">Blackfin icefish</name>
    <name type="synonym">Chaenichthys aceratus</name>
    <dbReference type="NCBI Taxonomy" id="36190"/>
    <lineage>
        <taxon>Eukaryota</taxon>
        <taxon>Metazoa</taxon>
        <taxon>Chordata</taxon>
        <taxon>Craniata</taxon>
        <taxon>Vertebrata</taxon>
        <taxon>Euteleostomi</taxon>
        <taxon>Actinopterygii</taxon>
        <taxon>Neopterygii</taxon>
        <taxon>Teleostei</taxon>
        <taxon>Neoteleostei</taxon>
        <taxon>Acanthomorphata</taxon>
        <taxon>Eupercaria</taxon>
        <taxon>Perciformes</taxon>
        <taxon>Notothenioidei</taxon>
        <taxon>Channichthyidae</taxon>
        <taxon>Chaenocephalus</taxon>
    </lineage>
</organism>
<reference evidence="1" key="1">
    <citation type="submission" date="2022-05" db="EMBL/GenBank/DDBJ databases">
        <title>Chromosome-level genome of Chaenocephalus aceratus.</title>
        <authorList>
            <person name="Park H."/>
        </authorList>
    </citation>
    <scope>NUCLEOTIDE SEQUENCE</scope>
    <source>
        <strain evidence="1">KU_202001</strain>
    </source>
</reference>